<dbReference type="GO" id="GO:0005829">
    <property type="term" value="C:cytosol"/>
    <property type="evidence" value="ECO:0007669"/>
    <property type="project" value="TreeGrafter"/>
</dbReference>
<proteinExistence type="predicted"/>
<reference evidence="2 3" key="1">
    <citation type="journal article" date="2014" name="BMC Genomics">
        <title>Adaptive genomic structural variation in the grape powdery mildew pathogen, Erysiphe necator.</title>
        <authorList>
            <person name="Jones L."/>
            <person name="Riaz S."/>
            <person name="Morales-Cruz A."/>
            <person name="Amrine K.C."/>
            <person name="McGuire B."/>
            <person name="Gubler W.D."/>
            <person name="Walker M.A."/>
            <person name="Cantu D."/>
        </authorList>
    </citation>
    <scope>NUCLEOTIDE SEQUENCE [LARGE SCALE GENOMIC DNA]</scope>
    <source>
        <strain evidence="3">c</strain>
    </source>
</reference>
<gene>
    <name evidence="2" type="ORF">EV44_g3204</name>
</gene>
<dbReference type="Gene3D" id="2.60.40.640">
    <property type="match status" value="1"/>
</dbReference>
<feature type="domain" description="Arrestin-like N-terminal" evidence="1">
    <location>
        <begin position="4"/>
        <end position="109"/>
    </location>
</feature>
<dbReference type="HOGENOM" id="CLU_016622_2_0_1"/>
<sequence>MPVSIDLDDPYSIRTNHDIVSGHVNLYVKTAIKVFTIFIKLKGESRSQIVPSSNSNAARGRPVIESHKILYQSQKLFPEDRLGLFLHPPRKLKAGRHKFKFNFQIPLETDCKDQRQVLPDINYDLVSSREDVQCDHIKQILPPSLIGLPGLAEINYYIKVTVRCSPIFRDSLRSIFRFRFLPLTPPGITRSENIFTATRIPFKFQEKIISNTKDLNKSEREATDITPIGELLVRFPQPAILISSEHLPLELSIRKLNKCSKQLFLVSFSLHIISQVKAIANRMEKINSSTWVFANLCGLSIEIGSVNDNENTECFISQNLWCHLQIPSNIGPSFQTCNISRSYELDIRVGLGFGTTKNIQPQTIFLSLRLPIEIYSGVPRSTIRDFITSPATVLATPQSMLTLENDTPPPSYESSFATY</sequence>
<dbReference type="GO" id="GO:0031625">
    <property type="term" value="F:ubiquitin protein ligase binding"/>
    <property type="evidence" value="ECO:0007669"/>
    <property type="project" value="TreeGrafter"/>
</dbReference>
<comment type="caution">
    <text evidence="2">The sequence shown here is derived from an EMBL/GenBank/DDBJ whole genome shotgun (WGS) entry which is preliminary data.</text>
</comment>
<name>A0A0B1P824_UNCNE</name>
<evidence type="ECO:0000313" key="2">
    <source>
        <dbReference type="EMBL" id="KHJ32779.1"/>
    </source>
</evidence>
<dbReference type="OrthoDB" id="3365616at2759"/>
<dbReference type="InterPro" id="IPR014752">
    <property type="entry name" value="Arrestin-like_C"/>
</dbReference>
<dbReference type="OMA" id="ENTECFI"/>
<dbReference type="GO" id="GO:0070086">
    <property type="term" value="P:ubiquitin-dependent endocytosis"/>
    <property type="evidence" value="ECO:0007669"/>
    <property type="project" value="TreeGrafter"/>
</dbReference>
<evidence type="ECO:0000259" key="1">
    <source>
        <dbReference type="Pfam" id="PF00339"/>
    </source>
</evidence>
<organism evidence="2 3">
    <name type="scientific">Uncinula necator</name>
    <name type="common">Grape powdery mildew</name>
    <dbReference type="NCBI Taxonomy" id="52586"/>
    <lineage>
        <taxon>Eukaryota</taxon>
        <taxon>Fungi</taxon>
        <taxon>Dikarya</taxon>
        <taxon>Ascomycota</taxon>
        <taxon>Pezizomycotina</taxon>
        <taxon>Leotiomycetes</taxon>
        <taxon>Erysiphales</taxon>
        <taxon>Erysiphaceae</taxon>
        <taxon>Erysiphe</taxon>
    </lineage>
</organism>
<dbReference type="Proteomes" id="UP000030854">
    <property type="component" value="Unassembled WGS sequence"/>
</dbReference>
<dbReference type="CDD" id="cd22952">
    <property type="entry name" value="ART10-like"/>
    <property type="match status" value="1"/>
</dbReference>
<dbReference type="InterPro" id="IPR011021">
    <property type="entry name" value="Arrestin-like_N"/>
</dbReference>
<dbReference type="EMBL" id="JNVN01001821">
    <property type="protein sequence ID" value="KHJ32779.1"/>
    <property type="molecule type" value="Genomic_DNA"/>
</dbReference>
<accession>A0A0B1P824</accession>
<protein>
    <submittedName>
        <fullName evidence="2">Putative e set</fullName>
    </submittedName>
</protein>
<dbReference type="PANTHER" id="PTHR11188">
    <property type="entry name" value="ARRESTIN DOMAIN CONTAINING PROTEIN"/>
    <property type="match status" value="1"/>
</dbReference>
<dbReference type="Pfam" id="PF00339">
    <property type="entry name" value="Arrestin_N"/>
    <property type="match status" value="1"/>
</dbReference>
<dbReference type="GO" id="GO:0030674">
    <property type="term" value="F:protein-macromolecule adaptor activity"/>
    <property type="evidence" value="ECO:0007669"/>
    <property type="project" value="TreeGrafter"/>
</dbReference>
<evidence type="ECO:0000313" key="3">
    <source>
        <dbReference type="Proteomes" id="UP000030854"/>
    </source>
</evidence>
<dbReference type="InterPro" id="IPR050357">
    <property type="entry name" value="Arrestin_domain-protein"/>
</dbReference>
<dbReference type="STRING" id="52586.A0A0B1P824"/>
<dbReference type="GO" id="GO:0005886">
    <property type="term" value="C:plasma membrane"/>
    <property type="evidence" value="ECO:0007669"/>
    <property type="project" value="TreeGrafter"/>
</dbReference>
<dbReference type="AlphaFoldDB" id="A0A0B1P824"/>
<dbReference type="PANTHER" id="PTHR11188:SF166">
    <property type="entry name" value="ARRESTIN (OR S-ANTIGEN), N-TERMINAL DOMAIN PROTEIN (AFU_ORTHOLOGUE AFUA_7G02050)"/>
    <property type="match status" value="1"/>
</dbReference>
<keyword evidence="3" id="KW-1185">Reference proteome</keyword>